<dbReference type="EMBL" id="JACOPO010000004">
    <property type="protein sequence ID" value="MBC5722710.1"/>
    <property type="molecule type" value="Genomic_DNA"/>
</dbReference>
<dbReference type="AlphaFoldDB" id="A0A8J6IY23"/>
<proteinExistence type="predicted"/>
<gene>
    <name evidence="2" type="ORF">H8S11_07780</name>
</gene>
<dbReference type="Proteomes" id="UP000628736">
    <property type="component" value="Unassembled WGS sequence"/>
</dbReference>
<dbReference type="RefSeq" id="WP_147570734.1">
    <property type="nucleotide sequence ID" value="NZ_JACOPO010000004.1"/>
</dbReference>
<accession>A0A8J6IY23</accession>
<reference evidence="2" key="1">
    <citation type="submission" date="2020-08" db="EMBL/GenBank/DDBJ databases">
        <title>Genome public.</title>
        <authorList>
            <person name="Liu C."/>
            <person name="Sun Q."/>
        </authorList>
    </citation>
    <scope>NUCLEOTIDE SEQUENCE</scope>
    <source>
        <strain evidence="2">NSJ-23</strain>
    </source>
</reference>
<evidence type="ECO:0008006" key="4">
    <source>
        <dbReference type="Google" id="ProtNLM"/>
    </source>
</evidence>
<keyword evidence="3" id="KW-1185">Reference proteome</keyword>
<feature type="signal peptide" evidence="1">
    <location>
        <begin position="1"/>
        <end position="24"/>
    </location>
</feature>
<name>A0A8J6IY23_9FIRM</name>
<feature type="chain" id="PRO_5035161239" description="SLH domain-containing protein" evidence="1">
    <location>
        <begin position="25"/>
        <end position="210"/>
    </location>
</feature>
<evidence type="ECO:0000313" key="2">
    <source>
        <dbReference type="EMBL" id="MBC5722710.1"/>
    </source>
</evidence>
<comment type="caution">
    <text evidence="2">The sequence shown here is derived from an EMBL/GenBank/DDBJ whole genome shotgun (WGS) entry which is preliminary data.</text>
</comment>
<organism evidence="2 3">
    <name type="scientific">Flintibacter hominis</name>
    <dbReference type="NCBI Taxonomy" id="2763048"/>
    <lineage>
        <taxon>Bacteria</taxon>
        <taxon>Bacillati</taxon>
        <taxon>Bacillota</taxon>
        <taxon>Clostridia</taxon>
        <taxon>Eubacteriales</taxon>
        <taxon>Flintibacter</taxon>
    </lineage>
</organism>
<keyword evidence="1" id="KW-0732">Signal</keyword>
<evidence type="ECO:0000256" key="1">
    <source>
        <dbReference type="SAM" id="SignalP"/>
    </source>
</evidence>
<sequence length="210" mass="22693">MKKLLLTTIIASLLILPFGTVAMADMTEAPDTQAEQLDYAPGNVPAETGALDSMTPALHAAILAMVNLGQRELDLSDPVAAWETLYNMLSLYGQMDDRSEYLDEELVLPSETVMDYASALFTGTAPLSPIPEALSDRIRYDGKLDSYLLTCGDDSLAEIQLTSIRELGGSLSVDGSLVYLVDGSSLAQFHAQFARQDNMFGYVITNLTLG</sequence>
<evidence type="ECO:0000313" key="3">
    <source>
        <dbReference type="Proteomes" id="UP000628736"/>
    </source>
</evidence>
<protein>
    <recommendedName>
        <fullName evidence="4">SLH domain-containing protein</fullName>
    </recommendedName>
</protein>